<evidence type="ECO:0000313" key="2">
    <source>
        <dbReference type="EMBL" id="CAF1234727.1"/>
    </source>
</evidence>
<gene>
    <name evidence="2" type="ORF">EDS130_LOCUS27127</name>
</gene>
<evidence type="ECO:0000313" key="3">
    <source>
        <dbReference type="Proteomes" id="UP000663852"/>
    </source>
</evidence>
<feature type="domain" description="EF-hand" evidence="1">
    <location>
        <begin position="162"/>
        <end position="197"/>
    </location>
</feature>
<sequence length="209" mass="24626">MMMMQEVFRDDSNRSMNYTKIDHCQDNISIDNDDYYKQIIHSTKQRHSNQEIKLQIIVANRIHLILFIFLFLTCQTSSLPLYQTPSVNYNQQGLPVAMVQLSDGSVYPQQPYKFYRRIPNQQINGIPMYSNAVAVQVQQPPTVVLQTPNQQQFTLQIRRERQRRAMIDRMVTLFDDDGNGQLTKDELYSMALRSNIFPKIHYYLKQTPI</sequence>
<dbReference type="Proteomes" id="UP000663852">
    <property type="component" value="Unassembled WGS sequence"/>
</dbReference>
<dbReference type="GO" id="GO:0005509">
    <property type="term" value="F:calcium ion binding"/>
    <property type="evidence" value="ECO:0007669"/>
    <property type="project" value="InterPro"/>
</dbReference>
<comment type="caution">
    <text evidence="2">The sequence shown here is derived from an EMBL/GenBank/DDBJ whole genome shotgun (WGS) entry which is preliminary data.</text>
</comment>
<dbReference type="OrthoDB" id="10012706at2759"/>
<reference evidence="2" key="1">
    <citation type="submission" date="2021-02" db="EMBL/GenBank/DDBJ databases">
        <authorList>
            <person name="Nowell W R."/>
        </authorList>
    </citation>
    <scope>NUCLEOTIDE SEQUENCE</scope>
</reference>
<dbReference type="PROSITE" id="PS50222">
    <property type="entry name" value="EF_HAND_2"/>
    <property type="match status" value="1"/>
</dbReference>
<dbReference type="AlphaFoldDB" id="A0A814YY06"/>
<dbReference type="InterPro" id="IPR002048">
    <property type="entry name" value="EF_hand_dom"/>
</dbReference>
<organism evidence="2 3">
    <name type="scientific">Adineta ricciae</name>
    <name type="common">Rotifer</name>
    <dbReference type="NCBI Taxonomy" id="249248"/>
    <lineage>
        <taxon>Eukaryota</taxon>
        <taxon>Metazoa</taxon>
        <taxon>Spiralia</taxon>
        <taxon>Gnathifera</taxon>
        <taxon>Rotifera</taxon>
        <taxon>Eurotatoria</taxon>
        <taxon>Bdelloidea</taxon>
        <taxon>Adinetida</taxon>
        <taxon>Adinetidae</taxon>
        <taxon>Adineta</taxon>
    </lineage>
</organism>
<name>A0A814YY06_ADIRI</name>
<protein>
    <recommendedName>
        <fullName evidence="1">EF-hand domain-containing protein</fullName>
    </recommendedName>
</protein>
<dbReference type="InterPro" id="IPR018247">
    <property type="entry name" value="EF_Hand_1_Ca_BS"/>
</dbReference>
<evidence type="ECO:0000259" key="1">
    <source>
        <dbReference type="PROSITE" id="PS50222"/>
    </source>
</evidence>
<proteinExistence type="predicted"/>
<dbReference type="EMBL" id="CAJNOJ010000169">
    <property type="protein sequence ID" value="CAF1234727.1"/>
    <property type="molecule type" value="Genomic_DNA"/>
</dbReference>
<accession>A0A814YY06</accession>
<dbReference type="PROSITE" id="PS00018">
    <property type="entry name" value="EF_HAND_1"/>
    <property type="match status" value="1"/>
</dbReference>